<gene>
    <name evidence="1" type="ORF">METEAL_13790</name>
</gene>
<sequence>MNPVHTLLIQEGGARLLDGSGGAPVPCEAAALREALPAGARVQLILAGSAVHCAEVPFLPPRERRDVAARLAREAGLPGDAVPFLERDDHADGGHLLWLAAFPHRELEAWLEALAGAGATVLCALPWQRAVAAEGLDGGPSALFLLADRDEARLVYFRGRGPRFARTFRLPSATAFPGEALPALSRLAAEELTLLLHYLRQKHRDAPPARLTVVGLPEEALPTLEALDLELSVVPGGLDGFLARGADRARLERGGLDLLPPGLREARRIAALRTVVRVAVAGALVLGAGTQVFLARHERTLAREVVAAEAAARRREALARDGDAAARQRFGLLRLRRAEERQRREAAELERLGLRILRASEGVDLGRVEIGQDPANDLVHRFTVEGTARTGRLFSLGFLAAYVRHVEEEPGLKLEPLKDITVGDDPGAAQAKFRLTGTAP</sequence>
<organism evidence="1 2">
    <name type="scientific">Mesoterricola silvestris</name>
    <dbReference type="NCBI Taxonomy" id="2927979"/>
    <lineage>
        <taxon>Bacteria</taxon>
        <taxon>Pseudomonadati</taxon>
        <taxon>Acidobacteriota</taxon>
        <taxon>Holophagae</taxon>
        <taxon>Holophagales</taxon>
        <taxon>Holophagaceae</taxon>
        <taxon>Mesoterricola</taxon>
    </lineage>
</organism>
<dbReference type="Gene3D" id="3.30.420.380">
    <property type="match status" value="1"/>
</dbReference>
<proteinExistence type="predicted"/>
<dbReference type="KEGG" id="msil:METEAL_13790"/>
<evidence type="ECO:0000313" key="1">
    <source>
        <dbReference type="EMBL" id="BDU72205.1"/>
    </source>
</evidence>
<name>A0AA48GMG0_9BACT</name>
<dbReference type="EMBL" id="AP027080">
    <property type="protein sequence ID" value="BDU72205.1"/>
    <property type="molecule type" value="Genomic_DNA"/>
</dbReference>
<keyword evidence="2" id="KW-1185">Reference proteome</keyword>
<protein>
    <submittedName>
        <fullName evidence="1">Uncharacterized protein</fullName>
    </submittedName>
</protein>
<dbReference type="Proteomes" id="UP001238179">
    <property type="component" value="Chromosome"/>
</dbReference>
<reference evidence="2" key="1">
    <citation type="journal article" date="2023" name="Int. J. Syst. Evol. Microbiol.">
        <title>Mesoterricola silvestris gen. nov., sp. nov., Mesoterricola sediminis sp. nov., Geothrix oryzae sp. nov., Geothrix edaphica sp. nov., Geothrix rubra sp. nov., and Geothrix limicola sp. nov., six novel members of Acidobacteriota isolated from soils.</title>
        <authorList>
            <person name="Itoh H."/>
            <person name="Sugisawa Y."/>
            <person name="Mise K."/>
            <person name="Xu Z."/>
            <person name="Kuniyasu M."/>
            <person name="Ushijima N."/>
            <person name="Kawano K."/>
            <person name="Kobayashi E."/>
            <person name="Shiratori Y."/>
            <person name="Masuda Y."/>
            <person name="Senoo K."/>
        </authorList>
    </citation>
    <scope>NUCLEOTIDE SEQUENCE [LARGE SCALE GENOMIC DNA]</scope>
    <source>
        <strain evidence="2">W79</strain>
    </source>
</reference>
<evidence type="ECO:0000313" key="2">
    <source>
        <dbReference type="Proteomes" id="UP001238179"/>
    </source>
</evidence>
<accession>A0AA48GMG0</accession>
<dbReference type="AlphaFoldDB" id="A0AA48GMG0"/>